<evidence type="ECO:0000256" key="7">
    <source>
        <dbReference type="SAM" id="Coils"/>
    </source>
</evidence>
<feature type="compositionally biased region" description="Basic and acidic residues" evidence="8">
    <location>
        <begin position="810"/>
        <end position="821"/>
    </location>
</feature>
<dbReference type="GeneID" id="103474215"/>
<evidence type="ECO:0000259" key="11">
    <source>
        <dbReference type="PROSITE" id="PS50916"/>
    </source>
</evidence>
<feature type="chain" id="PRO_5018195354" description="Synaptotagmin-like protein 2" evidence="9">
    <location>
        <begin position="19"/>
        <end position="1682"/>
    </location>
</feature>
<feature type="domain" description="C2" evidence="10">
    <location>
        <begin position="1512"/>
        <end position="1644"/>
    </location>
</feature>
<dbReference type="GO" id="GO:0042043">
    <property type="term" value="F:neurexin family protein binding"/>
    <property type="evidence" value="ECO:0007669"/>
    <property type="project" value="TreeGrafter"/>
</dbReference>
<dbReference type="Pfam" id="PF00168">
    <property type="entry name" value="C2"/>
    <property type="match status" value="2"/>
</dbReference>
<dbReference type="InterPro" id="IPR010911">
    <property type="entry name" value="Rab_BD"/>
</dbReference>
<keyword evidence="2" id="KW-1003">Cell membrane</keyword>
<accession>A0A3P9P5N5</accession>
<reference evidence="13" key="1">
    <citation type="submission" date="2013-11" db="EMBL/GenBank/DDBJ databases">
        <title>The genomic landscape of the Guanapo guppy.</title>
        <authorList>
            <person name="Kuenstner A."/>
            <person name="Dreyer C."/>
        </authorList>
    </citation>
    <scope>NUCLEOTIDE SEQUENCE</scope>
    <source>
        <strain evidence="13">Guanapo</strain>
    </source>
</reference>
<feature type="domain" description="C2" evidence="10">
    <location>
        <begin position="1375"/>
        <end position="1497"/>
    </location>
</feature>
<feature type="region of interest" description="Disordered" evidence="8">
    <location>
        <begin position="993"/>
        <end position="1082"/>
    </location>
</feature>
<dbReference type="GO" id="GO:0006886">
    <property type="term" value="P:intracellular protein transport"/>
    <property type="evidence" value="ECO:0007669"/>
    <property type="project" value="InterPro"/>
</dbReference>
<dbReference type="CDD" id="cd04020">
    <property type="entry name" value="C2B_SLP_1-2-3-4"/>
    <property type="match status" value="1"/>
</dbReference>
<dbReference type="SUPFAM" id="SSF49562">
    <property type="entry name" value="C2 domain (Calcium/lipid-binding domain, CaLB)"/>
    <property type="match status" value="2"/>
</dbReference>
<dbReference type="Proteomes" id="UP000242638">
    <property type="component" value="Unassembled WGS sequence"/>
</dbReference>
<dbReference type="GO" id="GO:0005886">
    <property type="term" value="C:plasma membrane"/>
    <property type="evidence" value="ECO:0007669"/>
    <property type="project" value="UniProtKB-SubCell"/>
</dbReference>
<evidence type="ECO:0000256" key="5">
    <source>
        <dbReference type="ARBA" id="ARBA00023136"/>
    </source>
</evidence>
<evidence type="ECO:0000256" key="9">
    <source>
        <dbReference type="SAM" id="SignalP"/>
    </source>
</evidence>
<dbReference type="GeneTree" id="ENSGT00940000166822"/>
<protein>
    <recommendedName>
        <fullName evidence="6">Synaptotagmin-like protein 2</fullName>
    </recommendedName>
</protein>
<feature type="region of interest" description="Disordered" evidence="8">
    <location>
        <begin position="880"/>
        <end position="913"/>
    </location>
</feature>
<evidence type="ECO:0000256" key="6">
    <source>
        <dbReference type="ARBA" id="ARBA00072164"/>
    </source>
</evidence>
<keyword evidence="3" id="KW-0268">Exocytosis</keyword>
<evidence type="ECO:0000256" key="8">
    <source>
        <dbReference type="SAM" id="MobiDB-lite"/>
    </source>
</evidence>
<evidence type="ECO:0000256" key="1">
    <source>
        <dbReference type="ARBA" id="ARBA00004236"/>
    </source>
</evidence>
<dbReference type="PANTHER" id="PTHR45716">
    <property type="entry name" value="BITESIZE, ISOFORM I"/>
    <property type="match status" value="1"/>
</dbReference>
<dbReference type="RefSeq" id="XP_017163627.1">
    <property type="nucleotide sequence ID" value="XM_017308138.1"/>
</dbReference>
<evidence type="ECO:0000256" key="2">
    <source>
        <dbReference type="ARBA" id="ARBA00022475"/>
    </source>
</evidence>
<dbReference type="InterPro" id="IPR043567">
    <property type="entry name" value="SYTL1-5_C2B"/>
</dbReference>
<dbReference type="FunFam" id="2.60.40.150:FF:000006">
    <property type="entry name" value="Synaptotagmin-like 5, isoform CRA_a"/>
    <property type="match status" value="1"/>
</dbReference>
<feature type="compositionally biased region" description="Polar residues" evidence="8">
    <location>
        <begin position="1016"/>
        <end position="1041"/>
    </location>
</feature>
<evidence type="ECO:0000313" key="12">
    <source>
        <dbReference type="Ensembl" id="ENSPREP00000017023.1"/>
    </source>
</evidence>
<organism evidence="12 13">
    <name type="scientific">Poecilia reticulata</name>
    <name type="common">Guppy</name>
    <name type="synonym">Acanthophacelus reticulatus</name>
    <dbReference type="NCBI Taxonomy" id="8081"/>
    <lineage>
        <taxon>Eukaryota</taxon>
        <taxon>Metazoa</taxon>
        <taxon>Chordata</taxon>
        <taxon>Craniata</taxon>
        <taxon>Vertebrata</taxon>
        <taxon>Euteleostomi</taxon>
        <taxon>Actinopterygii</taxon>
        <taxon>Neopterygii</taxon>
        <taxon>Teleostei</taxon>
        <taxon>Neoteleostei</taxon>
        <taxon>Acanthomorphata</taxon>
        <taxon>Ovalentaria</taxon>
        <taxon>Atherinomorphae</taxon>
        <taxon>Cyprinodontiformes</taxon>
        <taxon>Poeciliidae</taxon>
        <taxon>Poeciliinae</taxon>
        <taxon>Poecilia</taxon>
    </lineage>
</organism>
<feature type="compositionally biased region" description="Low complexity" evidence="8">
    <location>
        <begin position="280"/>
        <end position="308"/>
    </location>
</feature>
<feature type="region of interest" description="Disordered" evidence="8">
    <location>
        <begin position="343"/>
        <end position="391"/>
    </location>
</feature>
<feature type="compositionally biased region" description="Low complexity" evidence="8">
    <location>
        <begin position="240"/>
        <end position="258"/>
    </location>
</feature>
<sequence length="1682" mass="187558">MHLSFLCFFFFKPPLLNTRFWVAKLSLKSQRALGVLTPVRRGKAATGGGGETMIDLSHLTEEEQEVILTVLKRDEELKRAEEERIRKLEKVLDRRSQSDVELKYLSGEWFYEAKSQRHSDKIHGSEIILASMKQGKPASLDGSVRVERSKTPSSRSSDAAPPPKPARCLESSQPPEMNDAEKENRYSSVRSPKMPRLNPFNRASLIVFEPPENNHNTAPRLDQETQESEAISRLKNAPAGESSQTSGGSVTSESSSTGFRPVPKKRTFLPRHGSQQVLNAAARPAAIVPAPRRSRQLGSSGSSNQSGLKITDETHQESVYVPVTGSAPTSKAADKSSLQPLSAVSQVSSNSSLETDKNAASITRERPAAHSRTDVSADRETTQQRVEARDDQRERATLNIFNLPSNKVQDRDASSSVGTAGRQEMSLPPNILDPIPPMSYDLHFIDKSNQQVQKSNQMTAFKLSSQTTSPAGEEDDSIAKVLDWFNRSTDSSDWLNSEDTPKACKGFERHASVSKSREEESFDRGTSERKLDRSETNRSHLQKINNELNRKGSKETLDTQHLHSQDIEDGCDESQPLKISHLKSFWEKSNAGPKVLISKSVTPADKGVNSAQGFAAKEPDVHFVHGKYGAKGLYDKYTPDQSVESEQQPLNNQKMQMVNSIQSEAAEKYNNDSTHFNLISNLQTANRRVLDGEGLLANRPNPSERTIIDQEFESDSAVTPNLQPDGISGSKEFFLQDLLSKHAPASQLDPDLSTKVGLESESFSLSRNGSYTDENEEQLTTKAKIHKDSVEDVRRRDSEDKNLHSGSSPKRKDDPATKDRAGGSYSNKQPSQHQESTAERIKQLKSFWEQELNKPMFYNGKPKGPGEGKMTRGVNQTKLTKRFTKSEFDLRSIGNDSGSEEEGGNKNSQNFTVLPLNQRLDKMNPSLGTSRAQFNFLREFWDEATADSKASLTFDKPKSPKRKEPLRSQLSSQDLKSADVEIYHVSSALEKTRGAAMKSYPSPQSRSKSPHDKQVGSGSKLQGDNKSNLPSYTQAESGQQKQYKRSTKDFSREEKSTKPQSGITKDIRSPKSRKDSFCISSSRGSSLRRATSMFALSVDEEKDPTQLRVDLSPLRSQSRKHRQLEPEFVIPRARAFVPTDYRHYLGMTDKTSIHTTLAPASSEDAAEVKSRYDLDLSGPVRASTPLSSEERHARKMTKMNQRPVWANYSSSDTGPESSVSSTSETWSNIRSSSNRGINEDDQNPVRKALRRAETRPKNLAKSMEDITASAAPRQERRADPAADLRRSSEVSAISTPSSSSFSDPDHLKKMSKSVPSFLQNEERAVDVDFCEGSNPLETLTASSSATILSSSSGMTSASSLSGSVMTMYSGDFVEVQGTIQFSINYVQRLREFHIFVAECRDLAAVDPKRNRSDPYVKSYLVPDKANLGKRKTSVKKKTLNPTFNEILRYRVRMEYLRTQTLILSVWHHDTFGKNSFLGEVDVELSKWDFDHTQMNYLALKARTLPSIAPLNGRGEMRLAIRYLPQITHSEGLPKDVSSSGEIHIWVKECKNLPLIRATIDPYVKCFVLPDTSRKSRQKTRVLRRTAEPVFNHTMVYDGISEADLTEACVELTVWDRDRLASNLLGGLRLGAGTGRSYGALVDWMDSGPYEVSLWDRMMASPSEWVEDVLPLRMLSSARTALK</sequence>
<dbReference type="OrthoDB" id="195679at2759"/>
<dbReference type="GO" id="GO:0072554">
    <property type="term" value="P:blood vessel lumenization"/>
    <property type="evidence" value="ECO:0007669"/>
    <property type="project" value="Ensembl"/>
</dbReference>
<feature type="compositionally biased region" description="Low complexity" evidence="8">
    <location>
        <begin position="1289"/>
        <end position="1302"/>
    </location>
</feature>
<name>A0A3P9P5N5_POERE</name>
<keyword evidence="5" id="KW-0472">Membrane</keyword>
<feature type="compositionally biased region" description="Polar residues" evidence="8">
    <location>
        <begin position="824"/>
        <end position="835"/>
    </location>
</feature>
<dbReference type="InterPro" id="IPR035892">
    <property type="entry name" value="C2_domain_sf"/>
</dbReference>
<evidence type="ECO:0000313" key="13">
    <source>
        <dbReference type="Proteomes" id="UP000242638"/>
    </source>
</evidence>
<dbReference type="Gene3D" id="6.10.250.3000">
    <property type="match status" value="1"/>
</dbReference>
<dbReference type="Gene3D" id="2.60.40.150">
    <property type="entry name" value="C2 domain"/>
    <property type="match status" value="2"/>
</dbReference>
<reference evidence="12" key="2">
    <citation type="submission" date="2025-08" db="UniProtKB">
        <authorList>
            <consortium name="Ensembl"/>
        </authorList>
    </citation>
    <scope>IDENTIFICATION</scope>
    <source>
        <strain evidence="12">Guanapo</strain>
    </source>
</reference>
<keyword evidence="9" id="KW-0732">Signal</keyword>
<dbReference type="GO" id="GO:0031267">
    <property type="term" value="F:small GTPase binding"/>
    <property type="evidence" value="ECO:0007669"/>
    <property type="project" value="InterPro"/>
</dbReference>
<feature type="compositionally biased region" description="Low complexity" evidence="8">
    <location>
        <begin position="1209"/>
        <end position="1236"/>
    </location>
</feature>
<dbReference type="GO" id="GO:0070382">
    <property type="term" value="C:exocytic vesicle"/>
    <property type="evidence" value="ECO:0007669"/>
    <property type="project" value="TreeGrafter"/>
</dbReference>
<feature type="domain" description="RabBD" evidence="11">
    <location>
        <begin position="53"/>
        <end position="113"/>
    </location>
</feature>
<comment type="subcellular location">
    <subcellularLocation>
        <location evidence="1">Cell membrane</location>
    </subcellularLocation>
</comment>
<dbReference type="CTD" id="572466"/>
<feature type="region of interest" description="Disordered" evidence="8">
    <location>
        <begin position="952"/>
        <end position="974"/>
    </location>
</feature>
<dbReference type="PANTHER" id="PTHR45716:SF5">
    <property type="entry name" value="SYNAPTOTAGMIN-LIKE PROTEIN 2"/>
    <property type="match status" value="1"/>
</dbReference>
<reference evidence="12" key="3">
    <citation type="submission" date="2025-09" db="UniProtKB">
        <authorList>
            <consortium name="Ensembl"/>
        </authorList>
    </citation>
    <scope>IDENTIFICATION</scope>
    <source>
        <strain evidence="12">Guanapo</strain>
    </source>
</reference>
<feature type="compositionally biased region" description="Basic and acidic residues" evidence="8">
    <location>
        <begin position="1065"/>
        <end position="1076"/>
    </location>
</feature>
<keyword evidence="7" id="KW-0175">Coiled coil</keyword>
<dbReference type="PROSITE" id="PS50004">
    <property type="entry name" value="C2"/>
    <property type="match status" value="2"/>
</dbReference>
<evidence type="ECO:0000256" key="3">
    <source>
        <dbReference type="ARBA" id="ARBA00022483"/>
    </source>
</evidence>
<feature type="compositionally biased region" description="Basic and acidic residues" evidence="8">
    <location>
        <begin position="1046"/>
        <end position="1057"/>
    </location>
</feature>
<feature type="signal peptide" evidence="9">
    <location>
        <begin position="1"/>
        <end position="18"/>
    </location>
</feature>
<proteinExistence type="predicted"/>
<feature type="region of interest" description="Disordered" evidence="8">
    <location>
        <begin position="133"/>
        <end position="197"/>
    </location>
</feature>
<feature type="coiled-coil region" evidence="7">
    <location>
        <begin position="71"/>
        <end position="98"/>
    </location>
</feature>
<dbReference type="GO" id="GO:0006887">
    <property type="term" value="P:exocytosis"/>
    <property type="evidence" value="ECO:0007669"/>
    <property type="project" value="UniProtKB-KW"/>
</dbReference>
<evidence type="ECO:0000259" key="10">
    <source>
        <dbReference type="PROSITE" id="PS50004"/>
    </source>
</evidence>
<keyword evidence="4" id="KW-0677">Repeat</keyword>
<dbReference type="Bgee" id="ENSPREG00000011488">
    <property type="expression patterns" value="Expressed in caudal fin and 1 other cell type or tissue"/>
</dbReference>
<feature type="compositionally biased region" description="Low complexity" evidence="8">
    <location>
        <begin position="343"/>
        <end position="352"/>
    </location>
</feature>
<dbReference type="PROSITE" id="PS50916">
    <property type="entry name" value="RABBD"/>
    <property type="match status" value="1"/>
</dbReference>
<feature type="compositionally biased region" description="Basic and acidic residues" evidence="8">
    <location>
        <begin position="786"/>
        <end position="803"/>
    </location>
</feature>
<dbReference type="OMA" id="CEDSYPR"/>
<feature type="compositionally biased region" description="Basic and acidic residues" evidence="8">
    <location>
        <begin position="506"/>
        <end position="538"/>
    </location>
</feature>
<evidence type="ECO:0000256" key="4">
    <source>
        <dbReference type="ARBA" id="ARBA00022737"/>
    </source>
</evidence>
<keyword evidence="13" id="KW-1185">Reference proteome</keyword>
<dbReference type="STRING" id="8081.ENSPREP00000017023"/>
<feature type="region of interest" description="Disordered" evidence="8">
    <location>
        <begin position="209"/>
        <end position="317"/>
    </location>
</feature>
<feature type="region of interest" description="Disordered" evidence="8">
    <location>
        <begin position="506"/>
        <end position="540"/>
    </location>
</feature>
<feature type="compositionally biased region" description="Basic and acidic residues" evidence="8">
    <location>
        <begin position="955"/>
        <end position="966"/>
    </location>
</feature>
<feature type="compositionally biased region" description="Basic and acidic residues" evidence="8">
    <location>
        <begin position="1273"/>
        <end position="1288"/>
    </location>
</feature>
<feature type="region of interest" description="Disordered" evidence="8">
    <location>
        <begin position="1179"/>
        <end position="1313"/>
    </location>
</feature>
<dbReference type="SMART" id="SM00239">
    <property type="entry name" value="C2"/>
    <property type="match status" value="2"/>
</dbReference>
<dbReference type="FunFam" id="2.60.40.150:FF:000040">
    <property type="entry name" value="synaptotagmin-like protein 2 isoform X2"/>
    <property type="match status" value="1"/>
</dbReference>
<dbReference type="InterPro" id="IPR000008">
    <property type="entry name" value="C2_dom"/>
</dbReference>
<dbReference type="CDD" id="cd08393">
    <property type="entry name" value="C2A_SLP-1_2"/>
    <property type="match status" value="1"/>
</dbReference>
<dbReference type="Ensembl" id="ENSPRET00000017203.1">
    <property type="protein sequence ID" value="ENSPREP00000017023.1"/>
    <property type="gene ID" value="ENSPREG00000011488.1"/>
</dbReference>
<feature type="compositionally biased region" description="Basic and acidic residues" evidence="8">
    <location>
        <begin position="363"/>
        <end position="391"/>
    </location>
</feature>
<feature type="region of interest" description="Disordered" evidence="8">
    <location>
        <begin position="765"/>
        <end position="839"/>
    </location>
</feature>